<dbReference type="AlphaFoldDB" id="A0A9D5DLQ5"/>
<feature type="region of interest" description="Disordered" evidence="1">
    <location>
        <begin position="112"/>
        <end position="139"/>
    </location>
</feature>
<protein>
    <submittedName>
        <fullName evidence="2">SNF2L-like protein</fullName>
    </submittedName>
</protein>
<gene>
    <name evidence="2" type="ORF">OJ253_644</name>
</gene>
<feature type="compositionally biased region" description="Basic and acidic residues" evidence="1">
    <location>
        <begin position="1"/>
        <end position="10"/>
    </location>
</feature>
<comment type="caution">
    <text evidence="2">The sequence shown here is derived from an EMBL/GenBank/DDBJ whole genome shotgun (WGS) entry which is preliminary data.</text>
</comment>
<organism evidence="2">
    <name type="scientific">Cryptosporidium canis</name>
    <dbReference type="NCBI Taxonomy" id="195482"/>
    <lineage>
        <taxon>Eukaryota</taxon>
        <taxon>Sar</taxon>
        <taxon>Alveolata</taxon>
        <taxon>Apicomplexa</taxon>
        <taxon>Conoidasida</taxon>
        <taxon>Coccidia</taxon>
        <taxon>Eucoccidiorida</taxon>
        <taxon>Eimeriorina</taxon>
        <taxon>Cryptosporidiidae</taxon>
        <taxon>Cryptosporidium</taxon>
    </lineage>
</organism>
<dbReference type="Proteomes" id="UP001067231">
    <property type="component" value="Unassembled WGS sequence"/>
</dbReference>
<accession>A0A9D5DLQ5</accession>
<feature type="region of interest" description="Disordered" evidence="1">
    <location>
        <begin position="1"/>
        <end position="34"/>
    </location>
</feature>
<reference evidence="2" key="1">
    <citation type="submission" date="2022-10" db="EMBL/GenBank/DDBJ databases">
        <title>Adaptive evolution leads to modifications in subtelomeric GC content in a zoonotic Cryptosporidium species.</title>
        <authorList>
            <person name="Li J."/>
            <person name="Feng Y."/>
            <person name="Xiao L."/>
        </authorList>
    </citation>
    <scope>NUCLEOTIDE SEQUENCE</scope>
    <source>
        <strain evidence="2">33844</strain>
    </source>
</reference>
<proteinExistence type="predicted"/>
<evidence type="ECO:0000313" key="2">
    <source>
        <dbReference type="EMBL" id="KAJ1612324.1"/>
    </source>
</evidence>
<feature type="compositionally biased region" description="Polar residues" evidence="1">
    <location>
        <begin position="115"/>
        <end position="125"/>
    </location>
</feature>
<sequence>MAKITSEYHNEAGNSSPMSLEDPDEPSPSPINPITLKHTLRLASRVSISNDTETKDKYFDEYPNSALLTELGETLDAISVNDISSSPSSKKSFKIPDDLKKIQSKSKIAHLNKNAGKNQRLIRNNRNSRHKGKKNEQKYQGPFEAANLEEMFNNKTSSPETKSIQSITQSQNNVITGCPVPDQQTFICNSASFGPEIALPTPTSPGSNRSFDYSKWIKKESIKDIISKYIPRFLLPALEAIERLRIRFAIPTKRVKGKLEIHQKKERVKKIIQK</sequence>
<dbReference type="EMBL" id="JAPCXC010000007">
    <property type="protein sequence ID" value="KAJ1612324.1"/>
    <property type="molecule type" value="Genomic_DNA"/>
</dbReference>
<evidence type="ECO:0000256" key="1">
    <source>
        <dbReference type="SAM" id="MobiDB-lite"/>
    </source>
</evidence>
<dbReference type="OrthoDB" id="343498at2759"/>
<name>A0A9D5DLQ5_9CRYT</name>